<sequence>MTEDFKLLDPHSSLERLSQLFGPTGWPMRTSGHSLVMAVWLGIAGERERDWEGGLERGAGLYSSTEPPTKRSWKPVANETHLKLVRRGTTHTRANPNHSLNSPGRRDGDHTCDRSHSHTGCWHDSSKNIHEEISLPPDNANPSIIKPPFIDLWFFINNPRAVFVALGEKSPLRSAAAHKAVECRCPAQRAAFLSIIPSCEILCTSSLFVSILALFQRAPHDKARASGICSADRMGQCEISEGPFCARRRVIKAPRRLQTHVRVSRRENSSKTDWIGRSKFHQDGWAPFGLDLLKVKDMFAYKAINYYGHTTGSGCVAFTAQ</sequence>
<gene>
    <name evidence="2" type="ORF">JZ751_015613</name>
</gene>
<protein>
    <submittedName>
        <fullName evidence="2">Uncharacterized protein</fullName>
    </submittedName>
</protein>
<name>A0A8T2NUF7_9TELE</name>
<comment type="caution">
    <text evidence="2">The sequence shown here is derived from an EMBL/GenBank/DDBJ whole genome shotgun (WGS) entry which is preliminary data.</text>
</comment>
<feature type="compositionally biased region" description="Basic and acidic residues" evidence="1">
    <location>
        <begin position="104"/>
        <end position="116"/>
    </location>
</feature>
<dbReference type="EMBL" id="JAFBMS010000026">
    <property type="protein sequence ID" value="KAG9342751.1"/>
    <property type="molecule type" value="Genomic_DNA"/>
</dbReference>
<feature type="region of interest" description="Disordered" evidence="1">
    <location>
        <begin position="86"/>
        <end position="120"/>
    </location>
</feature>
<keyword evidence="3" id="KW-1185">Reference proteome</keyword>
<organism evidence="2 3">
    <name type="scientific">Albula glossodonta</name>
    <name type="common">roundjaw bonefish</name>
    <dbReference type="NCBI Taxonomy" id="121402"/>
    <lineage>
        <taxon>Eukaryota</taxon>
        <taxon>Metazoa</taxon>
        <taxon>Chordata</taxon>
        <taxon>Craniata</taxon>
        <taxon>Vertebrata</taxon>
        <taxon>Euteleostomi</taxon>
        <taxon>Actinopterygii</taxon>
        <taxon>Neopterygii</taxon>
        <taxon>Teleostei</taxon>
        <taxon>Albuliformes</taxon>
        <taxon>Albulidae</taxon>
        <taxon>Albula</taxon>
    </lineage>
</organism>
<evidence type="ECO:0000313" key="2">
    <source>
        <dbReference type="EMBL" id="KAG9342751.1"/>
    </source>
</evidence>
<accession>A0A8T2NUF7</accession>
<evidence type="ECO:0000313" key="3">
    <source>
        <dbReference type="Proteomes" id="UP000824540"/>
    </source>
</evidence>
<feature type="compositionally biased region" description="Polar residues" evidence="1">
    <location>
        <begin position="91"/>
        <end position="102"/>
    </location>
</feature>
<proteinExistence type="predicted"/>
<dbReference type="AlphaFoldDB" id="A0A8T2NUF7"/>
<dbReference type="Proteomes" id="UP000824540">
    <property type="component" value="Unassembled WGS sequence"/>
</dbReference>
<reference evidence="2" key="1">
    <citation type="thesis" date="2021" institute="BYU ScholarsArchive" country="Provo, UT, USA">
        <title>Applications of and Algorithms for Genome Assembly and Genomic Analyses with an Emphasis on Marine Teleosts.</title>
        <authorList>
            <person name="Pickett B.D."/>
        </authorList>
    </citation>
    <scope>NUCLEOTIDE SEQUENCE</scope>
    <source>
        <strain evidence="2">HI-2016</strain>
    </source>
</reference>
<evidence type="ECO:0000256" key="1">
    <source>
        <dbReference type="SAM" id="MobiDB-lite"/>
    </source>
</evidence>